<feature type="transmembrane region" description="Helical" evidence="1">
    <location>
        <begin position="76"/>
        <end position="94"/>
    </location>
</feature>
<protein>
    <submittedName>
        <fullName evidence="2">Uncharacterized protein</fullName>
    </submittedName>
</protein>
<evidence type="ECO:0000313" key="2">
    <source>
        <dbReference type="EMBL" id="VDN56435.1"/>
    </source>
</evidence>
<dbReference type="AlphaFoldDB" id="A0A3P7PPV0"/>
<keyword evidence="1" id="KW-0472">Membrane</keyword>
<keyword evidence="1" id="KW-0812">Transmembrane</keyword>
<organism evidence="2 3">
    <name type="scientific">Dracunculus medinensis</name>
    <name type="common">Guinea worm</name>
    <dbReference type="NCBI Taxonomy" id="318479"/>
    <lineage>
        <taxon>Eukaryota</taxon>
        <taxon>Metazoa</taxon>
        <taxon>Ecdysozoa</taxon>
        <taxon>Nematoda</taxon>
        <taxon>Chromadorea</taxon>
        <taxon>Rhabditida</taxon>
        <taxon>Spirurina</taxon>
        <taxon>Dracunculoidea</taxon>
        <taxon>Dracunculidae</taxon>
        <taxon>Dracunculus</taxon>
    </lineage>
</organism>
<proteinExistence type="predicted"/>
<dbReference type="EMBL" id="UYYG01001155">
    <property type="protein sequence ID" value="VDN56435.1"/>
    <property type="molecule type" value="Genomic_DNA"/>
</dbReference>
<gene>
    <name evidence="2" type="ORF">DME_LOCUS6408</name>
</gene>
<accession>A0A3P7PPV0</accession>
<sequence>MDFYFYYLDRCPENYEGDHCQWPICGIHGRVNVITRTCECYSNFAPPFCQDCLPRFWGEKCSHSLLLSTDARDLDFFPFCRIIFVSFSLFLIYISKKPFLYKV</sequence>
<reference evidence="2 3" key="1">
    <citation type="submission" date="2018-11" db="EMBL/GenBank/DDBJ databases">
        <authorList>
            <consortium name="Pathogen Informatics"/>
        </authorList>
    </citation>
    <scope>NUCLEOTIDE SEQUENCE [LARGE SCALE GENOMIC DNA]</scope>
</reference>
<name>A0A3P7PPV0_DRAME</name>
<dbReference type="OrthoDB" id="5816548at2759"/>
<evidence type="ECO:0000256" key="1">
    <source>
        <dbReference type="SAM" id="Phobius"/>
    </source>
</evidence>
<keyword evidence="3" id="KW-1185">Reference proteome</keyword>
<dbReference type="Proteomes" id="UP000274756">
    <property type="component" value="Unassembled WGS sequence"/>
</dbReference>
<evidence type="ECO:0000313" key="3">
    <source>
        <dbReference type="Proteomes" id="UP000274756"/>
    </source>
</evidence>
<keyword evidence="1" id="KW-1133">Transmembrane helix</keyword>